<evidence type="ECO:0000313" key="1">
    <source>
        <dbReference type="EMBL" id="CAK5081048.1"/>
    </source>
</evidence>
<gene>
    <name evidence="1" type="ORF">MENTE1834_LOCUS28262</name>
</gene>
<accession>A0ACB0ZQ11</accession>
<sequence length="56" mass="5894">MVLTAPMVLILMDPMVLTVHIAVQVAVVVVAVVEAVEVVVAAVDVAEAVNRNKNSR</sequence>
<name>A0ACB0ZQ11_MELEN</name>
<reference evidence="1" key="1">
    <citation type="submission" date="2023-11" db="EMBL/GenBank/DDBJ databases">
        <authorList>
            <person name="Poullet M."/>
        </authorList>
    </citation>
    <scope>NUCLEOTIDE SEQUENCE</scope>
    <source>
        <strain evidence="1">E1834</strain>
    </source>
</reference>
<dbReference type="Proteomes" id="UP001497535">
    <property type="component" value="Unassembled WGS sequence"/>
</dbReference>
<comment type="caution">
    <text evidence="1">The sequence shown here is derived from an EMBL/GenBank/DDBJ whole genome shotgun (WGS) entry which is preliminary data.</text>
</comment>
<protein>
    <submittedName>
        <fullName evidence="1">Uncharacterized protein</fullName>
    </submittedName>
</protein>
<keyword evidence="2" id="KW-1185">Reference proteome</keyword>
<evidence type="ECO:0000313" key="2">
    <source>
        <dbReference type="Proteomes" id="UP001497535"/>
    </source>
</evidence>
<dbReference type="EMBL" id="CAVMJV010000043">
    <property type="protein sequence ID" value="CAK5081048.1"/>
    <property type="molecule type" value="Genomic_DNA"/>
</dbReference>
<proteinExistence type="predicted"/>
<organism evidence="1 2">
    <name type="scientific">Meloidogyne enterolobii</name>
    <name type="common">Root-knot nematode worm</name>
    <name type="synonym">Meloidogyne mayaguensis</name>
    <dbReference type="NCBI Taxonomy" id="390850"/>
    <lineage>
        <taxon>Eukaryota</taxon>
        <taxon>Metazoa</taxon>
        <taxon>Ecdysozoa</taxon>
        <taxon>Nematoda</taxon>
        <taxon>Chromadorea</taxon>
        <taxon>Rhabditida</taxon>
        <taxon>Tylenchina</taxon>
        <taxon>Tylenchomorpha</taxon>
        <taxon>Tylenchoidea</taxon>
        <taxon>Meloidogynidae</taxon>
        <taxon>Meloidogyninae</taxon>
        <taxon>Meloidogyne</taxon>
    </lineage>
</organism>